<gene>
    <name evidence="1" type="ORF">SNEC2469_LOCUS21144</name>
</gene>
<reference evidence="1" key="1">
    <citation type="submission" date="2021-02" db="EMBL/GenBank/DDBJ databases">
        <authorList>
            <person name="Dougan E. K."/>
            <person name="Rhodes N."/>
            <person name="Thang M."/>
            <person name="Chan C."/>
        </authorList>
    </citation>
    <scope>NUCLEOTIDE SEQUENCE</scope>
</reference>
<accession>A0A812XEK2</accession>
<dbReference type="AlphaFoldDB" id="A0A812XEK2"/>
<feature type="non-terminal residue" evidence="1">
    <location>
        <position position="1"/>
    </location>
</feature>
<name>A0A812XEK2_9DINO</name>
<protein>
    <submittedName>
        <fullName evidence="1">Uncharacterized protein</fullName>
    </submittedName>
</protein>
<keyword evidence="2" id="KW-1185">Reference proteome</keyword>
<comment type="caution">
    <text evidence="1">The sequence shown here is derived from an EMBL/GenBank/DDBJ whole genome shotgun (WGS) entry which is preliminary data.</text>
</comment>
<evidence type="ECO:0000313" key="1">
    <source>
        <dbReference type="EMBL" id="CAE7731776.1"/>
    </source>
</evidence>
<evidence type="ECO:0000313" key="2">
    <source>
        <dbReference type="Proteomes" id="UP000601435"/>
    </source>
</evidence>
<dbReference type="EMBL" id="CAJNJA010037319">
    <property type="protein sequence ID" value="CAE7731776.1"/>
    <property type="molecule type" value="Genomic_DNA"/>
</dbReference>
<proteinExistence type="predicted"/>
<organism evidence="1 2">
    <name type="scientific">Symbiodinium necroappetens</name>
    <dbReference type="NCBI Taxonomy" id="1628268"/>
    <lineage>
        <taxon>Eukaryota</taxon>
        <taxon>Sar</taxon>
        <taxon>Alveolata</taxon>
        <taxon>Dinophyceae</taxon>
        <taxon>Suessiales</taxon>
        <taxon>Symbiodiniaceae</taxon>
        <taxon>Symbiodinium</taxon>
    </lineage>
</organism>
<sequence length="108" mass="12587">MDIWTKNLSKDFERTEPYVPELLSVRPKVLRISNMFTHKECALLRWLMLEALIYFGDSSEMVTTRPGSVNSSSGFGNLGKRPLMRMQDPDQLSFYFQEPPDFMIAMMQ</sequence>
<dbReference type="Proteomes" id="UP000601435">
    <property type="component" value="Unassembled WGS sequence"/>
</dbReference>
<dbReference type="OrthoDB" id="417245at2759"/>